<dbReference type="PROSITE" id="PS51873">
    <property type="entry name" value="TRIAD"/>
    <property type="match status" value="1"/>
</dbReference>
<comment type="cofactor">
    <cofactor evidence="2">
        <name>Zn(2+)</name>
        <dbReference type="ChEBI" id="CHEBI:29105"/>
    </cofactor>
</comment>
<keyword evidence="7" id="KW-0677">Repeat</keyword>
<evidence type="ECO:0000259" key="12">
    <source>
        <dbReference type="PROSITE" id="PS51873"/>
    </source>
</evidence>
<dbReference type="GO" id="GO:0061630">
    <property type="term" value="F:ubiquitin protein ligase activity"/>
    <property type="evidence" value="ECO:0007669"/>
    <property type="project" value="UniProtKB-EC"/>
</dbReference>
<dbReference type="GO" id="GO:0016567">
    <property type="term" value="P:protein ubiquitination"/>
    <property type="evidence" value="ECO:0007669"/>
    <property type="project" value="InterPro"/>
</dbReference>
<feature type="region of interest" description="Disordered" evidence="11">
    <location>
        <begin position="1"/>
        <end position="27"/>
    </location>
</feature>
<name>A0AAD7PA69_QUISA</name>
<evidence type="ECO:0000256" key="1">
    <source>
        <dbReference type="ARBA" id="ARBA00001798"/>
    </source>
</evidence>
<accession>A0AAD7PA69</accession>
<evidence type="ECO:0000256" key="4">
    <source>
        <dbReference type="ARBA" id="ARBA00012251"/>
    </source>
</evidence>
<comment type="pathway">
    <text evidence="3">Protein modification; protein ubiquitination.</text>
</comment>
<evidence type="ECO:0000313" key="13">
    <source>
        <dbReference type="EMBL" id="KAJ7947772.1"/>
    </source>
</evidence>
<dbReference type="InterPro" id="IPR044066">
    <property type="entry name" value="TRIAD_supradom"/>
</dbReference>
<dbReference type="EMBL" id="JARAOO010000012">
    <property type="protein sequence ID" value="KAJ7947772.1"/>
    <property type="molecule type" value="Genomic_DNA"/>
</dbReference>
<dbReference type="KEGG" id="qsa:O6P43_028337"/>
<evidence type="ECO:0000256" key="8">
    <source>
        <dbReference type="ARBA" id="ARBA00022771"/>
    </source>
</evidence>
<dbReference type="GO" id="GO:0003676">
    <property type="term" value="F:nucleic acid binding"/>
    <property type="evidence" value="ECO:0007669"/>
    <property type="project" value="InterPro"/>
</dbReference>
<dbReference type="PANTHER" id="PTHR11685">
    <property type="entry name" value="RBR FAMILY RING FINGER AND IBR DOMAIN-CONTAINING"/>
    <property type="match status" value="1"/>
</dbReference>
<dbReference type="InterPro" id="IPR013083">
    <property type="entry name" value="Znf_RING/FYVE/PHD"/>
</dbReference>
<evidence type="ECO:0000256" key="9">
    <source>
        <dbReference type="ARBA" id="ARBA00022786"/>
    </source>
</evidence>
<dbReference type="InterPro" id="IPR017907">
    <property type="entry name" value="Znf_RING_CS"/>
</dbReference>
<dbReference type="GO" id="GO:0004523">
    <property type="term" value="F:RNA-DNA hybrid ribonuclease activity"/>
    <property type="evidence" value="ECO:0007669"/>
    <property type="project" value="InterPro"/>
</dbReference>
<dbReference type="AlphaFoldDB" id="A0AAD7PA69"/>
<dbReference type="PROSITE" id="PS00518">
    <property type="entry name" value="ZF_RING_1"/>
    <property type="match status" value="1"/>
</dbReference>
<dbReference type="SUPFAM" id="SSF57850">
    <property type="entry name" value="RING/U-box"/>
    <property type="match status" value="2"/>
</dbReference>
<dbReference type="InterPro" id="IPR031127">
    <property type="entry name" value="E3_UB_ligase_RBR"/>
</dbReference>
<organism evidence="13 14">
    <name type="scientific">Quillaja saponaria</name>
    <name type="common">Soap bark tree</name>
    <dbReference type="NCBI Taxonomy" id="32244"/>
    <lineage>
        <taxon>Eukaryota</taxon>
        <taxon>Viridiplantae</taxon>
        <taxon>Streptophyta</taxon>
        <taxon>Embryophyta</taxon>
        <taxon>Tracheophyta</taxon>
        <taxon>Spermatophyta</taxon>
        <taxon>Magnoliopsida</taxon>
        <taxon>eudicotyledons</taxon>
        <taxon>Gunneridae</taxon>
        <taxon>Pentapetalae</taxon>
        <taxon>rosids</taxon>
        <taxon>fabids</taxon>
        <taxon>Fabales</taxon>
        <taxon>Quillajaceae</taxon>
        <taxon>Quillaja</taxon>
    </lineage>
</organism>
<comment type="catalytic activity">
    <reaction evidence="1">
        <text>[E2 ubiquitin-conjugating enzyme]-S-ubiquitinyl-L-cysteine + [acceptor protein]-L-lysine = [E2 ubiquitin-conjugating enzyme]-L-cysteine + [acceptor protein]-N(6)-ubiquitinyl-L-lysine.</text>
        <dbReference type="EC" id="2.3.2.31"/>
    </reaction>
</comment>
<dbReference type="Pfam" id="PF13456">
    <property type="entry name" value="RVT_3"/>
    <property type="match status" value="1"/>
</dbReference>
<dbReference type="Pfam" id="PF01485">
    <property type="entry name" value="IBR"/>
    <property type="match status" value="1"/>
</dbReference>
<evidence type="ECO:0000256" key="11">
    <source>
        <dbReference type="SAM" id="MobiDB-lite"/>
    </source>
</evidence>
<dbReference type="SMART" id="SM00647">
    <property type="entry name" value="IBR"/>
    <property type="match status" value="1"/>
</dbReference>
<sequence>MSDDSSSCSPPNPPLNDALDTKKEEKHHLKRFHGSYKKGNLSPNFWSLSSQSSLPETECFKLFSKGLVSKELVKDNEVIFAAIGIVILDPNDKLIFEMNMPLEVFEENDEVKNSVWPQLEALVKGMKHACSLKLKKLISYGDDHILYVYATGLRKPIRGTKVEKLVNQMSHLQTKFKYWNTLFSTDKGPRGIKLAFKSARDAIVSQIQWPMMTNGTKLMETCRLCSTYAFVNNIFTVDNCLHRYCFNCMGAHVKFMLLREVMPKCPHGECQTALSIDSCRKFLKPGGVELMARVQATIIPYKERVYCPSPRCSMLMSRQKALEYTQTAGVGVAEIQGGARKCGKCKNLFCINCRVPWHKNMTCNEYKNSASYTNGNDGKLDSLARRESWKICVNCNHMIELADGCNEMSCM</sequence>
<evidence type="ECO:0000256" key="7">
    <source>
        <dbReference type="ARBA" id="ARBA00022737"/>
    </source>
</evidence>
<keyword evidence="10" id="KW-0862">Zinc</keyword>
<proteinExistence type="predicted"/>
<comment type="caution">
    <text evidence="13">The sequence shown here is derived from an EMBL/GenBank/DDBJ whole genome shotgun (WGS) entry which is preliminary data.</text>
</comment>
<keyword evidence="5 13" id="KW-0808">Transferase</keyword>
<feature type="domain" description="RING-type" evidence="12">
    <location>
        <begin position="218"/>
        <end position="411"/>
    </location>
</feature>
<protein>
    <recommendedName>
        <fullName evidence="4">RBR-type E3 ubiquitin transferase</fullName>
        <ecNumber evidence="4">2.3.2.31</ecNumber>
    </recommendedName>
</protein>
<gene>
    <name evidence="13" type="ORF">O6P43_028337</name>
</gene>
<dbReference type="EC" id="2.3.2.31" evidence="4"/>
<keyword evidence="9" id="KW-0833">Ubl conjugation pathway</keyword>
<evidence type="ECO:0000256" key="2">
    <source>
        <dbReference type="ARBA" id="ARBA00001947"/>
    </source>
</evidence>
<dbReference type="InterPro" id="IPR002156">
    <property type="entry name" value="RNaseH_domain"/>
</dbReference>
<evidence type="ECO:0000313" key="14">
    <source>
        <dbReference type="Proteomes" id="UP001163823"/>
    </source>
</evidence>
<reference evidence="13" key="1">
    <citation type="journal article" date="2023" name="Science">
        <title>Elucidation of the pathway for biosynthesis of saponin adjuvants from the soapbark tree.</title>
        <authorList>
            <person name="Reed J."/>
            <person name="Orme A."/>
            <person name="El-Demerdash A."/>
            <person name="Owen C."/>
            <person name="Martin L.B.B."/>
            <person name="Misra R.C."/>
            <person name="Kikuchi S."/>
            <person name="Rejzek M."/>
            <person name="Martin A.C."/>
            <person name="Harkess A."/>
            <person name="Leebens-Mack J."/>
            <person name="Louveau T."/>
            <person name="Stephenson M.J."/>
            <person name="Osbourn A."/>
        </authorList>
    </citation>
    <scope>NUCLEOTIDE SEQUENCE</scope>
    <source>
        <strain evidence="13">S10</strain>
    </source>
</reference>
<evidence type="ECO:0000256" key="5">
    <source>
        <dbReference type="ARBA" id="ARBA00022679"/>
    </source>
</evidence>
<keyword evidence="8" id="KW-0863">Zinc-finger</keyword>
<dbReference type="Proteomes" id="UP001163823">
    <property type="component" value="Chromosome 12"/>
</dbReference>
<dbReference type="Gene3D" id="3.30.40.10">
    <property type="entry name" value="Zinc/RING finger domain, C3HC4 (zinc finger)"/>
    <property type="match status" value="1"/>
</dbReference>
<keyword evidence="6" id="KW-0479">Metal-binding</keyword>
<evidence type="ECO:0000256" key="3">
    <source>
        <dbReference type="ARBA" id="ARBA00004906"/>
    </source>
</evidence>
<dbReference type="InterPro" id="IPR002867">
    <property type="entry name" value="IBR_dom"/>
</dbReference>
<dbReference type="GO" id="GO:0008270">
    <property type="term" value="F:zinc ion binding"/>
    <property type="evidence" value="ECO:0007669"/>
    <property type="project" value="UniProtKB-KW"/>
</dbReference>
<keyword evidence="14" id="KW-1185">Reference proteome</keyword>
<evidence type="ECO:0000256" key="10">
    <source>
        <dbReference type="ARBA" id="ARBA00022833"/>
    </source>
</evidence>
<evidence type="ECO:0000256" key="6">
    <source>
        <dbReference type="ARBA" id="ARBA00022723"/>
    </source>
</evidence>
<dbReference type="CDD" id="cd22582">
    <property type="entry name" value="BRcat_RBR_unk"/>
    <property type="match status" value="1"/>
</dbReference>